<dbReference type="Proteomes" id="UP000595220">
    <property type="component" value="Chromosome"/>
</dbReference>
<dbReference type="GO" id="GO:0005524">
    <property type="term" value="F:ATP binding"/>
    <property type="evidence" value="ECO:0007669"/>
    <property type="project" value="UniProtKB-KW"/>
</dbReference>
<gene>
    <name evidence="4" type="ORF">I6H42_03485</name>
</gene>
<evidence type="ECO:0000256" key="1">
    <source>
        <dbReference type="ARBA" id="ARBA00022598"/>
    </source>
</evidence>
<dbReference type="AlphaFoldDB" id="A0AAQ0BWF2"/>
<keyword evidence="2" id="KW-0547">Nucleotide-binding</keyword>
<proteinExistence type="predicted"/>
<reference evidence="4 5" key="1">
    <citation type="submission" date="2020-12" db="EMBL/GenBank/DDBJ databases">
        <title>FDA dAtabase for Regulatory Grade micrObial Sequences (FDA-ARGOS): Supporting development and validation of Infectious Disease Dx tests.</title>
        <authorList>
            <person name="Sproer C."/>
            <person name="Gronow S."/>
            <person name="Severitt S."/>
            <person name="Schroder I."/>
            <person name="Tallon L."/>
            <person name="Sadzewicz L."/>
            <person name="Zhao X."/>
            <person name="Boylan J."/>
            <person name="Ott S."/>
            <person name="Bowen H."/>
            <person name="Vavikolanu K."/>
            <person name="Mehta A."/>
            <person name="Aluvathingal J."/>
            <person name="Nadendla S."/>
            <person name="Lowell S."/>
            <person name="Myers T."/>
            <person name="Yan Y."/>
            <person name="Sichtig H."/>
        </authorList>
    </citation>
    <scope>NUCLEOTIDE SEQUENCE [LARGE SCALE GENOMIC DNA]</scope>
    <source>
        <strain evidence="4 5">FDAARGOS_985</strain>
    </source>
</reference>
<organism evidence="4 5">
    <name type="scientific">Schaalia meyeri</name>
    <dbReference type="NCBI Taxonomy" id="52773"/>
    <lineage>
        <taxon>Bacteria</taxon>
        <taxon>Bacillati</taxon>
        <taxon>Actinomycetota</taxon>
        <taxon>Actinomycetes</taxon>
        <taxon>Actinomycetales</taxon>
        <taxon>Actinomycetaceae</taxon>
        <taxon>Schaalia</taxon>
    </lineage>
</organism>
<dbReference type="RefSeq" id="WP_050694720.1">
    <property type="nucleotide sequence ID" value="NZ_CP012072.1"/>
</dbReference>
<dbReference type="PANTHER" id="PTHR43055">
    <property type="entry name" value="FORMATE-DEPENDENT PHOSPHORIBOSYLGLYCINAMIDE FORMYLTRANSFERASE"/>
    <property type="match status" value="1"/>
</dbReference>
<dbReference type="Gene3D" id="3.40.50.20">
    <property type="match status" value="1"/>
</dbReference>
<keyword evidence="1" id="KW-0436">Ligase</keyword>
<dbReference type="KEGG" id="amy:ADJ76_02975"/>
<sequence length="110" mass="11334">MTATLPTALPARVLLLGSGELGEEPGIALRRCGVTVIACDSCPNASAMQVADSARVCDMRGPQTSRDVLDDIDINPIVPGVEAIVTETLIAAEERGRTRGHMGPLAAPAA</sequence>
<keyword evidence="5" id="KW-1185">Reference proteome</keyword>
<name>A0AAQ0BWF2_9ACTO</name>
<protein>
    <recommendedName>
        <fullName evidence="6">Phosphoribosylglycinamide formyltransferase 2</fullName>
    </recommendedName>
</protein>
<evidence type="ECO:0000313" key="5">
    <source>
        <dbReference type="Proteomes" id="UP000595220"/>
    </source>
</evidence>
<dbReference type="InterPro" id="IPR016185">
    <property type="entry name" value="PreATP-grasp_dom_sf"/>
</dbReference>
<dbReference type="EMBL" id="CP066065">
    <property type="protein sequence ID" value="QQC44470.1"/>
    <property type="molecule type" value="Genomic_DNA"/>
</dbReference>
<dbReference type="GO" id="GO:0016874">
    <property type="term" value="F:ligase activity"/>
    <property type="evidence" value="ECO:0007669"/>
    <property type="project" value="UniProtKB-KW"/>
</dbReference>
<accession>A0AAQ0BWF2</accession>
<evidence type="ECO:0008006" key="6">
    <source>
        <dbReference type="Google" id="ProtNLM"/>
    </source>
</evidence>
<evidence type="ECO:0000256" key="3">
    <source>
        <dbReference type="ARBA" id="ARBA00022840"/>
    </source>
</evidence>
<dbReference type="GO" id="GO:0005829">
    <property type="term" value="C:cytosol"/>
    <property type="evidence" value="ECO:0007669"/>
    <property type="project" value="TreeGrafter"/>
</dbReference>
<evidence type="ECO:0000313" key="4">
    <source>
        <dbReference type="EMBL" id="QQC44470.1"/>
    </source>
</evidence>
<dbReference type="SUPFAM" id="SSF52440">
    <property type="entry name" value="PreATP-grasp domain"/>
    <property type="match status" value="1"/>
</dbReference>
<dbReference type="PANTHER" id="PTHR43055:SF1">
    <property type="entry name" value="FORMATE-DEPENDENT PHOSPHORIBOSYLGLYCINAMIDE FORMYLTRANSFERASE"/>
    <property type="match status" value="1"/>
</dbReference>
<keyword evidence="3" id="KW-0067">ATP-binding</keyword>
<evidence type="ECO:0000256" key="2">
    <source>
        <dbReference type="ARBA" id="ARBA00022741"/>
    </source>
</evidence>